<dbReference type="EMBL" id="AK369255">
    <property type="protein sequence ID" value="BAK00457.1"/>
    <property type="molecule type" value="mRNA"/>
</dbReference>
<feature type="compositionally biased region" description="Polar residues" evidence="1">
    <location>
        <begin position="10"/>
        <end position="23"/>
    </location>
</feature>
<name>F2DZD5_HORVV</name>
<evidence type="ECO:0000256" key="1">
    <source>
        <dbReference type="SAM" id="MobiDB-lite"/>
    </source>
</evidence>
<proteinExistence type="evidence at transcript level"/>
<organism evidence="2">
    <name type="scientific">Hordeum vulgare subsp. vulgare</name>
    <name type="common">Domesticated barley</name>
    <dbReference type="NCBI Taxonomy" id="112509"/>
    <lineage>
        <taxon>Eukaryota</taxon>
        <taxon>Viridiplantae</taxon>
        <taxon>Streptophyta</taxon>
        <taxon>Embryophyta</taxon>
        <taxon>Tracheophyta</taxon>
        <taxon>Spermatophyta</taxon>
        <taxon>Magnoliopsida</taxon>
        <taxon>Liliopsida</taxon>
        <taxon>Poales</taxon>
        <taxon>Poaceae</taxon>
        <taxon>BOP clade</taxon>
        <taxon>Pooideae</taxon>
        <taxon>Triticodae</taxon>
        <taxon>Triticeae</taxon>
        <taxon>Hordeinae</taxon>
        <taxon>Hordeum</taxon>
    </lineage>
</organism>
<dbReference type="AlphaFoldDB" id="F2DZD5"/>
<feature type="region of interest" description="Disordered" evidence="1">
    <location>
        <begin position="1"/>
        <end position="23"/>
    </location>
</feature>
<sequence>MDGAMRTSALPRNSSRASPMRSFTASTPVVLAPPEVSGASGASAGSYAASPLLCPVFG</sequence>
<reference evidence="2" key="1">
    <citation type="journal article" date="2011" name="Plant Physiol.">
        <title>Comprehensive sequence analysis of 24,783 barley full-length cDNAs derived from 12 clone libraries.</title>
        <authorList>
            <person name="Matsumoto T."/>
            <person name="Tanaka T."/>
            <person name="Sakai H."/>
            <person name="Amano N."/>
            <person name="Kanamori H."/>
            <person name="Kurita K."/>
            <person name="Kikuta A."/>
            <person name="Kamiya K."/>
            <person name="Yamamoto M."/>
            <person name="Ikawa H."/>
            <person name="Fujii N."/>
            <person name="Hori K."/>
            <person name="Itoh T."/>
            <person name="Sato K."/>
        </authorList>
    </citation>
    <scope>NUCLEOTIDE SEQUENCE</scope>
    <source>
        <tissue evidence="2">Shoot and root</tissue>
    </source>
</reference>
<accession>F2DZD5</accession>
<evidence type="ECO:0000313" key="2">
    <source>
        <dbReference type="EMBL" id="BAK00457.1"/>
    </source>
</evidence>
<protein>
    <submittedName>
        <fullName evidence="2">Predicted protein</fullName>
    </submittedName>
</protein>